<proteinExistence type="predicted"/>
<gene>
    <name evidence="1" type="ORF">GCM10023211_10110</name>
</gene>
<protein>
    <submittedName>
        <fullName evidence="1">Uncharacterized protein</fullName>
    </submittedName>
</protein>
<reference evidence="2" key="1">
    <citation type="journal article" date="2019" name="Int. J. Syst. Evol. Microbiol.">
        <title>The Global Catalogue of Microorganisms (GCM) 10K type strain sequencing project: providing services to taxonomists for standard genome sequencing and annotation.</title>
        <authorList>
            <consortium name="The Broad Institute Genomics Platform"/>
            <consortium name="The Broad Institute Genome Sequencing Center for Infectious Disease"/>
            <person name="Wu L."/>
            <person name="Ma J."/>
        </authorList>
    </citation>
    <scope>NUCLEOTIDE SEQUENCE [LARGE SCALE GENOMIC DNA]</scope>
    <source>
        <strain evidence="2">JCM 18050</strain>
    </source>
</reference>
<dbReference type="RefSeq" id="WP_345489467.1">
    <property type="nucleotide sequence ID" value="NZ_BAABHY010000001.1"/>
</dbReference>
<organism evidence="1 2">
    <name type="scientific">Orbus sasakiae</name>
    <dbReference type="NCBI Taxonomy" id="1078475"/>
    <lineage>
        <taxon>Bacteria</taxon>
        <taxon>Pseudomonadati</taxon>
        <taxon>Pseudomonadota</taxon>
        <taxon>Gammaproteobacteria</taxon>
        <taxon>Orbales</taxon>
        <taxon>Orbaceae</taxon>
        <taxon>Orbus</taxon>
    </lineage>
</organism>
<dbReference type="Proteomes" id="UP001500171">
    <property type="component" value="Unassembled WGS sequence"/>
</dbReference>
<dbReference type="PROSITE" id="PS51257">
    <property type="entry name" value="PROKAR_LIPOPROTEIN"/>
    <property type="match status" value="1"/>
</dbReference>
<name>A0ABP9N671_9GAMM</name>
<evidence type="ECO:0000313" key="1">
    <source>
        <dbReference type="EMBL" id="GAA5108172.1"/>
    </source>
</evidence>
<accession>A0ABP9N671</accession>
<keyword evidence="2" id="KW-1185">Reference proteome</keyword>
<dbReference type="EMBL" id="BAABHY010000001">
    <property type="protein sequence ID" value="GAA5108172.1"/>
    <property type="molecule type" value="Genomic_DNA"/>
</dbReference>
<comment type="caution">
    <text evidence="1">The sequence shown here is derived from an EMBL/GenBank/DDBJ whole genome shotgun (WGS) entry which is preliminary data.</text>
</comment>
<sequence length="88" mass="9600">MKKIAALCFISTLLGGCSVHHQFNDRLSYQSVKKIKSEVHLNSRPSLDITWIPTDFPSRVDIQGASGFIGGGSRTRIPTGIGISSRIE</sequence>
<evidence type="ECO:0000313" key="2">
    <source>
        <dbReference type="Proteomes" id="UP001500171"/>
    </source>
</evidence>